<sequence>MAAKVVFLHGIGDGDPQAGWLDGLNRGLTQSGHDPLDPSETLAPCYSSILSTDGINAKLPPTTYRVKDDTAARLAFARRQARIERTLGLEATPAGPGVHVVPEGAFNAMQKLLIGHVSLSNLGQVRRYVRNEGLRGAVLRFLLDQDYGDEIVLIGHSLGSVIAIDLLDHLPDSVHVRRFITIGSPAGTPSLHQGSERLLKRFPYARVDDWSNFFNPTDIVTGGRGLATTFPAAQDFVVDIGAREHVASKHLGHPAVAGLVAEIVRPSKGLVLARSGIAVRLTDAQASILLLLHYGHAVARHIKNQETAARYAGALCLRQDQIVTEIEELATIGQQPLASELHQLVDGVLPPVPHRWELHEAVSELVVLALTNAVDPYEVDVDRAPMRALPDIAVAMGLSPDVGTKVVRAVEEVQKSLNRRGGVPWGRVLTAAAGVALLAAGPIGLIAAAQATAAGAAAITGGLAAFGPGGMVGGLALLGGLAGTGAAIAATAVAGGGEGDRSALDLKSVMLRVTVEHARKLLDLPTDANLWYQLAAVETQVCAQINRLTAFSDAKSTRLIALQEVRDSLERLMRFVIDNGLAPRAVIAGNKDLAHSEAGTAVKALG</sequence>
<dbReference type="RefSeq" id="WP_345349113.1">
    <property type="nucleotide sequence ID" value="NZ_BAABFB010000062.1"/>
</dbReference>
<comment type="caution">
    <text evidence="1">The sequence shown here is derived from an EMBL/GenBank/DDBJ whole genome shotgun (WGS) entry which is preliminary data.</text>
</comment>
<accession>A0ABP8PFC9</accession>
<keyword evidence="2" id="KW-1185">Reference proteome</keyword>
<reference evidence="2" key="1">
    <citation type="journal article" date="2019" name="Int. J. Syst. Evol. Microbiol.">
        <title>The Global Catalogue of Microorganisms (GCM) 10K type strain sequencing project: providing services to taxonomists for standard genome sequencing and annotation.</title>
        <authorList>
            <consortium name="The Broad Institute Genomics Platform"/>
            <consortium name="The Broad Institute Genome Sequencing Center for Infectious Disease"/>
            <person name="Wu L."/>
            <person name="Ma J."/>
        </authorList>
    </citation>
    <scope>NUCLEOTIDE SEQUENCE [LARGE SCALE GENOMIC DNA]</scope>
    <source>
        <strain evidence="2">JCM 32206</strain>
    </source>
</reference>
<dbReference type="Proteomes" id="UP001501183">
    <property type="component" value="Unassembled WGS sequence"/>
</dbReference>
<gene>
    <name evidence="1" type="ORF">GCM10023094_39840</name>
</gene>
<evidence type="ECO:0000313" key="2">
    <source>
        <dbReference type="Proteomes" id="UP001501183"/>
    </source>
</evidence>
<evidence type="ECO:0008006" key="3">
    <source>
        <dbReference type="Google" id="ProtNLM"/>
    </source>
</evidence>
<protein>
    <recommendedName>
        <fullName evidence="3">Alpha/beta hydrolase family protein</fullName>
    </recommendedName>
</protein>
<dbReference type="SUPFAM" id="SSF53474">
    <property type="entry name" value="alpha/beta-Hydrolases"/>
    <property type="match status" value="1"/>
</dbReference>
<organism evidence="1 2">
    <name type="scientific">Rhodococcus olei</name>
    <dbReference type="NCBI Taxonomy" id="2161675"/>
    <lineage>
        <taxon>Bacteria</taxon>
        <taxon>Bacillati</taxon>
        <taxon>Actinomycetota</taxon>
        <taxon>Actinomycetes</taxon>
        <taxon>Mycobacteriales</taxon>
        <taxon>Nocardiaceae</taxon>
        <taxon>Rhodococcus</taxon>
    </lineage>
</organism>
<dbReference type="EMBL" id="BAABFB010000062">
    <property type="protein sequence ID" value="GAA4485265.1"/>
    <property type="molecule type" value="Genomic_DNA"/>
</dbReference>
<dbReference type="Gene3D" id="3.40.50.1820">
    <property type="entry name" value="alpha/beta hydrolase"/>
    <property type="match status" value="1"/>
</dbReference>
<name>A0ABP8PFC9_9NOCA</name>
<proteinExistence type="predicted"/>
<evidence type="ECO:0000313" key="1">
    <source>
        <dbReference type="EMBL" id="GAA4485265.1"/>
    </source>
</evidence>
<dbReference type="InterPro" id="IPR029058">
    <property type="entry name" value="AB_hydrolase_fold"/>
</dbReference>